<feature type="compositionally biased region" description="Acidic residues" evidence="1">
    <location>
        <begin position="143"/>
        <end position="166"/>
    </location>
</feature>
<reference evidence="2 3" key="1">
    <citation type="journal article" date="2023" name="PLoS ONE">
        <title>Cytospora paraplurivora sp. nov. isolated from orchards with fruit tree decline syndrome in Ontario, Canada.</title>
        <authorList>
            <person name="Ilyukhin E."/>
            <person name="Nguyen H.D.T."/>
            <person name="Castle A.J."/>
            <person name="Ellouze W."/>
        </authorList>
    </citation>
    <scope>NUCLEOTIDE SEQUENCE [LARGE SCALE GENOMIC DNA]</scope>
    <source>
        <strain evidence="2 3">FDS-564</strain>
    </source>
</reference>
<keyword evidence="3" id="KW-1185">Reference proteome</keyword>
<proteinExistence type="predicted"/>
<accession>A0AAN9TZP4</accession>
<feature type="compositionally biased region" description="Polar residues" evidence="1">
    <location>
        <begin position="212"/>
        <end position="227"/>
    </location>
</feature>
<evidence type="ECO:0000313" key="3">
    <source>
        <dbReference type="Proteomes" id="UP001320245"/>
    </source>
</evidence>
<feature type="region of interest" description="Disordered" evidence="1">
    <location>
        <begin position="253"/>
        <end position="277"/>
    </location>
</feature>
<feature type="compositionally biased region" description="Polar residues" evidence="1">
    <location>
        <begin position="194"/>
        <end position="205"/>
    </location>
</feature>
<protein>
    <submittedName>
        <fullName evidence="2">Uncharacterized protein</fullName>
    </submittedName>
</protein>
<feature type="region of interest" description="Disordered" evidence="1">
    <location>
        <begin position="102"/>
        <end position="235"/>
    </location>
</feature>
<feature type="compositionally biased region" description="Acidic residues" evidence="1">
    <location>
        <begin position="266"/>
        <end position="277"/>
    </location>
</feature>
<evidence type="ECO:0000313" key="2">
    <source>
        <dbReference type="EMBL" id="KAK7731564.1"/>
    </source>
</evidence>
<organism evidence="2 3">
    <name type="scientific">Cytospora paraplurivora</name>
    <dbReference type="NCBI Taxonomy" id="2898453"/>
    <lineage>
        <taxon>Eukaryota</taxon>
        <taxon>Fungi</taxon>
        <taxon>Dikarya</taxon>
        <taxon>Ascomycota</taxon>
        <taxon>Pezizomycotina</taxon>
        <taxon>Sordariomycetes</taxon>
        <taxon>Sordariomycetidae</taxon>
        <taxon>Diaporthales</taxon>
        <taxon>Cytosporaceae</taxon>
        <taxon>Cytospora</taxon>
    </lineage>
</organism>
<evidence type="ECO:0000256" key="1">
    <source>
        <dbReference type="SAM" id="MobiDB-lite"/>
    </source>
</evidence>
<name>A0AAN9TZP4_9PEZI</name>
<gene>
    <name evidence="2" type="ORF">SLS53_008728</name>
</gene>
<dbReference type="AlphaFoldDB" id="A0AAN9TZP4"/>
<dbReference type="Proteomes" id="UP001320245">
    <property type="component" value="Unassembled WGS sequence"/>
</dbReference>
<comment type="caution">
    <text evidence="2">The sequence shown here is derived from an EMBL/GenBank/DDBJ whole genome shotgun (WGS) entry which is preliminary data.</text>
</comment>
<sequence length="414" mass="46407">MHLFRPPQDVGMDMDMDNNGGVYWSPEWATVVIPKVLARLQSCARQAAGSIGLVREDSASGRRLWAPWARGFTSPDWDGSTFTEEYGRELLEGMMAQDTISTETTSNSIGPLLTDTDQTSTSSLSEDPGSRQGESILPKFEIMDEGSGGEEPEPEPVPEPELDPASESESVGLELEEDEVPAPAPARESHPRQKSQSQSMRSEYNTAEDNDNSNSAVFPSDSASQVGQPRRRRLPITRNNAYAHAYTYLVLEDEVEGEEKEKEYAGDDDDNDDDDDSWLASLSLEQLTVLIHNGVDELAKTHMLILELRFLRELSIPHEYISGRGVQDQEILVGFVEEILRDREELLEQLCAVEDVIDNRLRARYSITGDSDAVVRHWPRSGRIWENFLWDVGGMSNVLHGRLLRSRAELMPTR</sequence>
<feature type="compositionally biased region" description="Low complexity" evidence="1">
    <location>
        <begin position="112"/>
        <end position="127"/>
    </location>
</feature>
<dbReference type="EMBL" id="JAJSPL020000055">
    <property type="protein sequence ID" value="KAK7731564.1"/>
    <property type="molecule type" value="Genomic_DNA"/>
</dbReference>